<evidence type="ECO:0000313" key="3">
    <source>
        <dbReference type="Proteomes" id="UP001151071"/>
    </source>
</evidence>
<evidence type="ECO:0000256" key="1">
    <source>
        <dbReference type="SAM" id="MobiDB-lite"/>
    </source>
</evidence>
<dbReference type="RefSeq" id="WP_271139538.1">
    <property type="nucleotide sequence ID" value="NZ_JAPYYP010000003.1"/>
</dbReference>
<proteinExistence type="predicted"/>
<protein>
    <submittedName>
        <fullName evidence="2">Uncharacterized protein</fullName>
    </submittedName>
</protein>
<evidence type="ECO:0000313" key="2">
    <source>
        <dbReference type="EMBL" id="MDA5107523.1"/>
    </source>
</evidence>
<reference evidence="2" key="1">
    <citation type="submission" date="2022-12" db="EMBL/GenBank/DDBJ databases">
        <title>Draft genome sequence of the thermophilic strain Brevibacillus thermoruber HT42, isolated from Los Humeros, Puebla, Mexico, with biotechnological potential.</title>
        <authorList>
            <person name="Lara Sanchez J."/>
            <person name="Solis Palacios R."/>
            <person name="Bustos Baena A.S."/>
            <person name="Ruz Baez A.E."/>
            <person name="Espinosa Luna G."/>
            <person name="Oliart Ros R.M."/>
        </authorList>
    </citation>
    <scope>NUCLEOTIDE SEQUENCE</scope>
    <source>
        <strain evidence="2">HT42</strain>
    </source>
</reference>
<comment type="caution">
    <text evidence="2">The sequence shown here is derived from an EMBL/GenBank/DDBJ whole genome shotgun (WGS) entry which is preliminary data.</text>
</comment>
<organism evidence="2 3">
    <name type="scientific">Brevibacillus thermoruber</name>
    <dbReference type="NCBI Taxonomy" id="33942"/>
    <lineage>
        <taxon>Bacteria</taxon>
        <taxon>Bacillati</taxon>
        <taxon>Bacillota</taxon>
        <taxon>Bacilli</taxon>
        <taxon>Bacillales</taxon>
        <taxon>Paenibacillaceae</taxon>
        <taxon>Brevibacillus</taxon>
    </lineage>
</organism>
<sequence>MQHNQYSPYARPEQVPFFPLPQPSPEGTRQAYISHPAYSEQMTAYHNQVSPAALAFHGQIPPQAIQSLGSYPSPAPAQGGQAYVNVNPLSYNEKTTAFNNQVSPAALVFQGHISPEALQSLNQYHNPYAAPYSPVPLAPHAAHATENQNALHRGHRF</sequence>
<accession>A0A9X3Z2C5</accession>
<feature type="region of interest" description="Disordered" evidence="1">
    <location>
        <begin position="1"/>
        <end position="28"/>
    </location>
</feature>
<dbReference type="Proteomes" id="UP001151071">
    <property type="component" value="Unassembled WGS sequence"/>
</dbReference>
<gene>
    <name evidence="2" type="ORF">O3V59_04055</name>
</gene>
<keyword evidence="3" id="KW-1185">Reference proteome</keyword>
<name>A0A9X3Z2C5_9BACL</name>
<dbReference type="AlphaFoldDB" id="A0A9X3Z2C5"/>
<dbReference type="EMBL" id="JAPYYP010000003">
    <property type="protein sequence ID" value="MDA5107523.1"/>
    <property type="molecule type" value="Genomic_DNA"/>
</dbReference>